<dbReference type="AlphaFoldDB" id="A0A9P4UHX6"/>
<accession>A0A9P4UHX6</accession>
<dbReference type="GO" id="GO:0045944">
    <property type="term" value="P:positive regulation of transcription by RNA polymerase II"/>
    <property type="evidence" value="ECO:0007669"/>
    <property type="project" value="TreeGrafter"/>
</dbReference>
<evidence type="ECO:0000256" key="2">
    <source>
        <dbReference type="ARBA" id="ARBA00023242"/>
    </source>
</evidence>
<keyword evidence="4" id="KW-1185">Reference proteome</keyword>
<dbReference type="GO" id="GO:0000976">
    <property type="term" value="F:transcription cis-regulatory region binding"/>
    <property type="evidence" value="ECO:0007669"/>
    <property type="project" value="TreeGrafter"/>
</dbReference>
<gene>
    <name evidence="3" type="ORF">K431DRAFT_325665</name>
</gene>
<dbReference type="PANTHER" id="PTHR37534:SF17">
    <property type="entry name" value="ZN(2)-C6 FUNGAL-TYPE DOMAIN-CONTAINING PROTEIN"/>
    <property type="match status" value="1"/>
</dbReference>
<dbReference type="Proteomes" id="UP000799441">
    <property type="component" value="Unassembled WGS sequence"/>
</dbReference>
<evidence type="ECO:0000256" key="1">
    <source>
        <dbReference type="ARBA" id="ARBA00004123"/>
    </source>
</evidence>
<dbReference type="GO" id="GO:0005634">
    <property type="term" value="C:nucleus"/>
    <property type="evidence" value="ECO:0007669"/>
    <property type="project" value="UniProtKB-SubCell"/>
</dbReference>
<name>A0A9P4UHX6_9PEZI</name>
<dbReference type="PANTHER" id="PTHR37534">
    <property type="entry name" value="TRANSCRIPTIONAL ACTIVATOR PROTEIN UGA3"/>
    <property type="match status" value="1"/>
</dbReference>
<keyword evidence="2" id="KW-0539">Nucleus</keyword>
<comment type="subcellular location">
    <subcellularLocation>
        <location evidence="1">Nucleus</location>
    </subcellularLocation>
</comment>
<proteinExistence type="predicted"/>
<dbReference type="OrthoDB" id="5386330at2759"/>
<protein>
    <submittedName>
        <fullName evidence="3">Uncharacterized protein</fullName>
    </submittedName>
</protein>
<dbReference type="GO" id="GO:0003700">
    <property type="term" value="F:DNA-binding transcription factor activity"/>
    <property type="evidence" value="ECO:0007669"/>
    <property type="project" value="TreeGrafter"/>
</dbReference>
<reference evidence="3" key="1">
    <citation type="journal article" date="2020" name="Stud. Mycol.">
        <title>101 Dothideomycetes genomes: a test case for predicting lifestyles and emergence of pathogens.</title>
        <authorList>
            <person name="Haridas S."/>
            <person name="Albert R."/>
            <person name="Binder M."/>
            <person name="Bloem J."/>
            <person name="Labutti K."/>
            <person name="Salamov A."/>
            <person name="Andreopoulos B."/>
            <person name="Baker S."/>
            <person name="Barry K."/>
            <person name="Bills G."/>
            <person name="Bluhm B."/>
            <person name="Cannon C."/>
            <person name="Castanera R."/>
            <person name="Culley D."/>
            <person name="Daum C."/>
            <person name="Ezra D."/>
            <person name="Gonzalez J."/>
            <person name="Henrissat B."/>
            <person name="Kuo A."/>
            <person name="Liang C."/>
            <person name="Lipzen A."/>
            <person name="Lutzoni F."/>
            <person name="Magnuson J."/>
            <person name="Mondo S."/>
            <person name="Nolan M."/>
            <person name="Ohm R."/>
            <person name="Pangilinan J."/>
            <person name="Park H.-J."/>
            <person name="Ramirez L."/>
            <person name="Alfaro M."/>
            <person name="Sun H."/>
            <person name="Tritt A."/>
            <person name="Yoshinaga Y."/>
            <person name="Zwiers L.-H."/>
            <person name="Turgeon B."/>
            <person name="Goodwin S."/>
            <person name="Spatafora J."/>
            <person name="Crous P."/>
            <person name="Grigoriev I."/>
        </authorList>
    </citation>
    <scope>NUCLEOTIDE SEQUENCE</scope>
    <source>
        <strain evidence="3">CBS 116435</strain>
    </source>
</reference>
<dbReference type="EMBL" id="MU003885">
    <property type="protein sequence ID" value="KAF2716232.1"/>
    <property type="molecule type" value="Genomic_DNA"/>
</dbReference>
<sequence length="308" mass="34467">MSVGSQRVFSNVIASIMRVFDNGINGCRNIILPLAFQDDLVQRAMCVVSAFHLAPRNHRLYAIAEADRSAIIARLAVNATSGNAGSILNVSTWATILVLLVGEALTGSEEFGYLYNMITTFLQGDRSLTGATPETSEILLQQTRMFQLFTPSLISPDSGTAVLSGNLDKYFDFLICQQLANPDLDAYIIIFTKAIRLVRDMYLEELGLDYQLPTPSLNKVEILRKLTGFIKQKTPGSHGLLWVYFIAFASSCDPFYQQYFTSKLHEVYCKTQMNNILSALKILEEVWRRFPDGGWAQNLILFRPVLAV</sequence>
<evidence type="ECO:0000313" key="4">
    <source>
        <dbReference type="Proteomes" id="UP000799441"/>
    </source>
</evidence>
<comment type="caution">
    <text evidence="3">The sequence shown here is derived from an EMBL/GenBank/DDBJ whole genome shotgun (WGS) entry which is preliminary data.</text>
</comment>
<evidence type="ECO:0000313" key="3">
    <source>
        <dbReference type="EMBL" id="KAF2716232.1"/>
    </source>
</evidence>
<dbReference type="InterPro" id="IPR021858">
    <property type="entry name" value="Fun_TF"/>
</dbReference>
<organism evidence="3 4">
    <name type="scientific">Polychaeton citri CBS 116435</name>
    <dbReference type="NCBI Taxonomy" id="1314669"/>
    <lineage>
        <taxon>Eukaryota</taxon>
        <taxon>Fungi</taxon>
        <taxon>Dikarya</taxon>
        <taxon>Ascomycota</taxon>
        <taxon>Pezizomycotina</taxon>
        <taxon>Dothideomycetes</taxon>
        <taxon>Dothideomycetidae</taxon>
        <taxon>Capnodiales</taxon>
        <taxon>Capnodiaceae</taxon>
        <taxon>Polychaeton</taxon>
    </lineage>
</organism>
<dbReference type="Pfam" id="PF11951">
    <property type="entry name" value="Fungal_trans_2"/>
    <property type="match status" value="2"/>
</dbReference>